<keyword evidence="1" id="KW-0812">Transmembrane</keyword>
<name>A0A2U1AGU5_9BACT</name>
<dbReference type="Proteomes" id="UP000245959">
    <property type="component" value="Unassembled WGS sequence"/>
</dbReference>
<feature type="transmembrane region" description="Helical" evidence="1">
    <location>
        <begin position="12"/>
        <end position="32"/>
    </location>
</feature>
<reference evidence="3 4" key="1">
    <citation type="submission" date="2018-04" db="EMBL/GenBank/DDBJ databases">
        <title>Genomic Encyclopedia of Type Strains, Phase IV (KMG-IV): sequencing the most valuable type-strain genomes for metagenomic binning, comparative biology and taxonomic classification.</title>
        <authorList>
            <person name="Goeker M."/>
        </authorList>
    </citation>
    <scope>NUCLEOTIDE SEQUENCE [LARGE SCALE GENOMIC DNA]</scope>
    <source>
        <strain evidence="3 4">DSM 14823</strain>
    </source>
</reference>
<organism evidence="3 4">
    <name type="scientific">Victivallis vadensis</name>
    <dbReference type="NCBI Taxonomy" id="172901"/>
    <lineage>
        <taxon>Bacteria</taxon>
        <taxon>Pseudomonadati</taxon>
        <taxon>Lentisphaerota</taxon>
        <taxon>Lentisphaeria</taxon>
        <taxon>Victivallales</taxon>
        <taxon>Victivallaceae</taxon>
        <taxon>Victivallis</taxon>
    </lineage>
</organism>
<evidence type="ECO:0000313" key="2">
    <source>
        <dbReference type="EMBL" id="NMD88084.1"/>
    </source>
</evidence>
<dbReference type="Proteomes" id="UP000576225">
    <property type="component" value="Unassembled WGS sequence"/>
</dbReference>
<comment type="caution">
    <text evidence="3">The sequence shown here is derived from an EMBL/GenBank/DDBJ whole genome shotgun (WGS) entry which is preliminary data.</text>
</comment>
<dbReference type="EMBL" id="QEKH01000040">
    <property type="protein sequence ID" value="PVY35617.1"/>
    <property type="molecule type" value="Genomic_DNA"/>
</dbReference>
<evidence type="ECO:0000313" key="3">
    <source>
        <dbReference type="EMBL" id="PVY35617.1"/>
    </source>
</evidence>
<evidence type="ECO:0000313" key="5">
    <source>
        <dbReference type="Proteomes" id="UP000576225"/>
    </source>
</evidence>
<evidence type="ECO:0000256" key="1">
    <source>
        <dbReference type="SAM" id="Phobius"/>
    </source>
</evidence>
<dbReference type="AlphaFoldDB" id="A0A2U1AGU5"/>
<evidence type="ECO:0000313" key="4">
    <source>
        <dbReference type="Proteomes" id="UP000245959"/>
    </source>
</evidence>
<feature type="transmembrane region" description="Helical" evidence="1">
    <location>
        <begin position="44"/>
        <end position="65"/>
    </location>
</feature>
<dbReference type="EMBL" id="JABAEW010000036">
    <property type="protein sequence ID" value="NMD88084.1"/>
    <property type="molecule type" value="Genomic_DNA"/>
</dbReference>
<keyword evidence="4" id="KW-1185">Reference proteome</keyword>
<protein>
    <submittedName>
        <fullName evidence="3">Uncharacterized protein</fullName>
    </submittedName>
</protein>
<accession>A0A2U1AGU5</accession>
<dbReference type="GeneID" id="78296947"/>
<dbReference type="OrthoDB" id="255848at2"/>
<gene>
    <name evidence="3" type="ORF">C8D82_14024</name>
    <name evidence="2" type="ORF">HF882_15965</name>
</gene>
<keyword evidence="1" id="KW-0472">Membrane</keyword>
<reference evidence="2 5" key="2">
    <citation type="submission" date="2020-04" db="EMBL/GenBank/DDBJ databases">
        <authorList>
            <person name="Hitch T.C.A."/>
            <person name="Wylensek D."/>
            <person name="Clavel T."/>
        </authorList>
    </citation>
    <scope>NUCLEOTIDE SEQUENCE [LARGE SCALE GENOMIC DNA]</scope>
    <source>
        <strain evidence="2 5">COR2-253-APC-1A</strain>
    </source>
</reference>
<keyword evidence="1" id="KW-1133">Transmembrane helix</keyword>
<sequence length="226" mass="25507">MWKLRRFCRVAAEYRWWYLPLFAGIIALFIRWPEQGRYGYLFEAFRFVRGACLLGALSALAGICLEWRKRGTYLVYLLCFLATLIVSNLSAELALEERLRRPLPPGAACCGGLKQLGLALRMYAQDNDGWFPPEDGAAGLNELLRQGCLTDASLYVCPGDSRQKLTSGKLTEEHCSYLYFGGLRALESSREEILVADKPENHGGKFRHRLHVGGHISTRTEEDDGK</sequence>
<feature type="transmembrane region" description="Helical" evidence="1">
    <location>
        <begin position="72"/>
        <end position="91"/>
    </location>
</feature>
<dbReference type="RefSeq" id="WP_116885679.1">
    <property type="nucleotide sequence ID" value="NZ_CABMMC010000023.1"/>
</dbReference>
<proteinExistence type="predicted"/>